<dbReference type="RefSeq" id="WP_184575961.1">
    <property type="nucleotide sequence ID" value="NZ_JACHJL010000015.1"/>
</dbReference>
<accession>A0A7W9V0P3</accession>
<name>A0A7W9V0P3_9ACTN</name>
<dbReference type="Pfam" id="PF13560">
    <property type="entry name" value="HTH_31"/>
    <property type="match status" value="1"/>
</dbReference>
<sequence length="283" mass="31365">MPPRSSPTYRQQRLGSELRKLRERAGLSMHEAASMLGVDRAKMSSIETGRVGLSAARVRSLTCHYDCADQDLIAALTAMTGDRARYWWDEYRGVLPSGFQDLAELEHHAVKMRTAQVASLPGLFQTVDHARANFGQGRPPLPPHELEHRVSHRMKRQAVLHQDPPIEYTAIIHEAALRMRFGGKATARAQLEYILTMSERDSITVLALPFEAGAFPGSGQTIFYAHGPVAQLDTVQLDESHGALFVDAPTQLDKYRDVLDGLEALALGPAESRTFIRDIAQSL</sequence>
<evidence type="ECO:0000313" key="3">
    <source>
        <dbReference type="Proteomes" id="UP000588098"/>
    </source>
</evidence>
<reference evidence="2 3" key="1">
    <citation type="submission" date="2020-08" db="EMBL/GenBank/DDBJ databases">
        <title>Genomic Encyclopedia of Type Strains, Phase III (KMG-III): the genomes of soil and plant-associated and newly described type strains.</title>
        <authorList>
            <person name="Whitman W."/>
        </authorList>
    </citation>
    <scope>NUCLEOTIDE SEQUENCE [LARGE SCALE GENOMIC DNA]</scope>
    <source>
        <strain evidence="2 3">CECT 8305</strain>
    </source>
</reference>
<organism evidence="2 3">
    <name type="scientific">Streptomyces zagrosensis</name>
    <dbReference type="NCBI Taxonomy" id="1042984"/>
    <lineage>
        <taxon>Bacteria</taxon>
        <taxon>Bacillati</taxon>
        <taxon>Actinomycetota</taxon>
        <taxon>Actinomycetes</taxon>
        <taxon>Kitasatosporales</taxon>
        <taxon>Streptomycetaceae</taxon>
        <taxon>Streptomyces</taxon>
    </lineage>
</organism>
<evidence type="ECO:0000259" key="1">
    <source>
        <dbReference type="PROSITE" id="PS50943"/>
    </source>
</evidence>
<dbReference type="InterPro" id="IPR001387">
    <property type="entry name" value="Cro/C1-type_HTH"/>
</dbReference>
<dbReference type="SMART" id="SM00530">
    <property type="entry name" value="HTH_XRE"/>
    <property type="match status" value="1"/>
</dbReference>
<proteinExistence type="predicted"/>
<dbReference type="PROSITE" id="PS50943">
    <property type="entry name" value="HTH_CROC1"/>
    <property type="match status" value="1"/>
</dbReference>
<evidence type="ECO:0000313" key="2">
    <source>
        <dbReference type="EMBL" id="MBB5938325.1"/>
    </source>
</evidence>
<keyword evidence="3" id="KW-1185">Reference proteome</keyword>
<dbReference type="Pfam" id="PF19054">
    <property type="entry name" value="DUF5753"/>
    <property type="match status" value="1"/>
</dbReference>
<comment type="caution">
    <text evidence="2">The sequence shown here is derived from an EMBL/GenBank/DDBJ whole genome shotgun (WGS) entry which is preliminary data.</text>
</comment>
<dbReference type="Proteomes" id="UP000588098">
    <property type="component" value="Unassembled WGS sequence"/>
</dbReference>
<dbReference type="SUPFAM" id="SSF47413">
    <property type="entry name" value="lambda repressor-like DNA-binding domains"/>
    <property type="match status" value="1"/>
</dbReference>
<dbReference type="InterPro" id="IPR043917">
    <property type="entry name" value="DUF5753"/>
</dbReference>
<dbReference type="EMBL" id="JACHJL010000015">
    <property type="protein sequence ID" value="MBB5938325.1"/>
    <property type="molecule type" value="Genomic_DNA"/>
</dbReference>
<dbReference type="Gene3D" id="1.10.260.40">
    <property type="entry name" value="lambda repressor-like DNA-binding domains"/>
    <property type="match status" value="1"/>
</dbReference>
<dbReference type="GO" id="GO:0003677">
    <property type="term" value="F:DNA binding"/>
    <property type="evidence" value="ECO:0007669"/>
    <property type="project" value="InterPro"/>
</dbReference>
<feature type="domain" description="HTH cro/C1-type" evidence="1">
    <location>
        <begin position="18"/>
        <end position="72"/>
    </location>
</feature>
<dbReference type="CDD" id="cd00093">
    <property type="entry name" value="HTH_XRE"/>
    <property type="match status" value="1"/>
</dbReference>
<dbReference type="AlphaFoldDB" id="A0A7W9V0P3"/>
<protein>
    <submittedName>
        <fullName evidence="2">Transcriptional regulator with XRE-family HTH domain</fullName>
    </submittedName>
</protein>
<gene>
    <name evidence="2" type="ORF">FHS42_005413</name>
</gene>
<dbReference type="InterPro" id="IPR010982">
    <property type="entry name" value="Lambda_DNA-bd_dom_sf"/>
</dbReference>